<dbReference type="SUPFAM" id="SSF55073">
    <property type="entry name" value="Nucleotide cyclase"/>
    <property type="match status" value="1"/>
</dbReference>
<dbReference type="InterPro" id="IPR035919">
    <property type="entry name" value="EAL_sf"/>
</dbReference>
<reference evidence="4 5" key="1">
    <citation type="submission" date="2006-02" db="EMBL/GenBank/DDBJ databases">
        <authorList>
            <person name="Pinhassi J."/>
            <person name="Pedros-Alio C."/>
            <person name="Ferriera S."/>
            <person name="Johnson J."/>
            <person name="Kravitz S."/>
            <person name="Halpern A."/>
            <person name="Remington K."/>
            <person name="Beeson K."/>
            <person name="Tran B."/>
            <person name="Rogers Y.-H."/>
            <person name="Friedman R."/>
            <person name="Venter J.C."/>
        </authorList>
    </citation>
    <scope>NUCLEOTIDE SEQUENCE [LARGE SCALE GENOMIC DNA]</scope>
    <source>
        <strain evidence="4 5">MED297</strain>
    </source>
</reference>
<keyword evidence="1" id="KW-1133">Transmembrane helix</keyword>
<dbReference type="PANTHER" id="PTHR33121">
    <property type="entry name" value="CYCLIC DI-GMP PHOSPHODIESTERASE PDEF"/>
    <property type="match status" value="1"/>
</dbReference>
<dbReference type="STRING" id="314283.MED297_12807"/>
<dbReference type="InterPro" id="IPR050706">
    <property type="entry name" value="Cyclic-di-GMP_PDE-like"/>
</dbReference>
<dbReference type="CDD" id="cd01949">
    <property type="entry name" value="GGDEF"/>
    <property type="match status" value="1"/>
</dbReference>
<organism evidence="4 5">
    <name type="scientific">Reinekea blandensis MED297</name>
    <dbReference type="NCBI Taxonomy" id="314283"/>
    <lineage>
        <taxon>Bacteria</taxon>
        <taxon>Pseudomonadati</taxon>
        <taxon>Pseudomonadota</taxon>
        <taxon>Gammaproteobacteria</taxon>
        <taxon>Oceanospirillales</taxon>
        <taxon>Saccharospirillaceae</taxon>
        <taxon>Reinekea</taxon>
    </lineage>
</organism>
<dbReference type="InterPro" id="IPR043128">
    <property type="entry name" value="Rev_trsase/Diguanyl_cyclase"/>
</dbReference>
<feature type="transmembrane region" description="Helical" evidence="1">
    <location>
        <begin position="46"/>
        <end position="64"/>
    </location>
</feature>
<dbReference type="InterPro" id="IPR000160">
    <property type="entry name" value="GGDEF_dom"/>
</dbReference>
<evidence type="ECO:0000313" key="4">
    <source>
        <dbReference type="EMBL" id="EAR09611.1"/>
    </source>
</evidence>
<dbReference type="Proteomes" id="UP000005953">
    <property type="component" value="Unassembled WGS sequence"/>
</dbReference>
<dbReference type="PROSITE" id="PS50883">
    <property type="entry name" value="EAL"/>
    <property type="match status" value="1"/>
</dbReference>
<dbReference type="Gene3D" id="3.20.20.450">
    <property type="entry name" value="EAL domain"/>
    <property type="match status" value="1"/>
</dbReference>
<evidence type="ECO:0000259" key="3">
    <source>
        <dbReference type="PROSITE" id="PS50887"/>
    </source>
</evidence>
<dbReference type="AlphaFoldDB" id="A4BED3"/>
<gene>
    <name evidence="4" type="ORF">MED297_12807</name>
</gene>
<dbReference type="RefSeq" id="WP_008042371.1">
    <property type="nucleotide sequence ID" value="NZ_CH724149.1"/>
</dbReference>
<sequence length="497" mass="55718">MPTKLRSAIRISLAYALYGSLWILFSDTLVGWLIHDADLISRVQTAKGWFFILVTSLLLYLLVLRSLKAFEKQNQLDPLTHLLRHYLFKQRLDSLLQRPRPDHHLMVIYTDIDAFGNINTQHGYENGDRVLSATADQLLSTYSSEVLIGRVGADQFALAFWTPKDPGNIDQQIVLLRQALQEVETGLSVPLSHTFGVALAPADGNTAKRLMSACANALARAKQHYRGSTEFHHAELSLKETQRRNLLSDLRLALTQQQMTVVYQPQFSLPDQQVTGVEALVRWQHPTKGAIPPDEFIPLAEEYGLSAEITEQVIQRCTQELAESGLLGHAIPRVSINISAVEFNSPPLFERLTHMLNQSPRLSPYLQIEITETATLANLQHSADAINRLHRSGIQFSIDDFGTGYTSLTMLKDLPVNEIKIDRSFTRDMMNQSQVAAIVTAIISMARAFDLTVVAEGIEQQDQLTLLTDMHCDEVQGYFMATPMPITELIEFIGQTA</sequence>
<dbReference type="Pfam" id="PF00990">
    <property type="entry name" value="GGDEF"/>
    <property type="match status" value="1"/>
</dbReference>
<protein>
    <submittedName>
        <fullName evidence="4">Sensory box/GGDEF domain/EAL domain protein</fullName>
    </submittedName>
</protein>
<evidence type="ECO:0000259" key="2">
    <source>
        <dbReference type="PROSITE" id="PS50883"/>
    </source>
</evidence>
<dbReference type="InterPro" id="IPR029787">
    <property type="entry name" value="Nucleotide_cyclase"/>
</dbReference>
<dbReference type="NCBIfam" id="TIGR00254">
    <property type="entry name" value="GGDEF"/>
    <property type="match status" value="1"/>
</dbReference>
<dbReference type="SMART" id="SM00267">
    <property type="entry name" value="GGDEF"/>
    <property type="match status" value="1"/>
</dbReference>
<evidence type="ECO:0000256" key="1">
    <source>
        <dbReference type="SAM" id="Phobius"/>
    </source>
</evidence>
<dbReference type="InterPro" id="IPR001633">
    <property type="entry name" value="EAL_dom"/>
</dbReference>
<keyword evidence="5" id="KW-1185">Reference proteome</keyword>
<keyword evidence="1" id="KW-0472">Membrane</keyword>
<accession>A4BED3</accession>
<comment type="caution">
    <text evidence="4">The sequence shown here is derived from an EMBL/GenBank/DDBJ whole genome shotgun (WGS) entry which is preliminary data.</text>
</comment>
<feature type="transmembrane region" description="Helical" evidence="1">
    <location>
        <begin position="12"/>
        <end position="34"/>
    </location>
</feature>
<dbReference type="HOGENOM" id="CLU_000445_70_50_6"/>
<feature type="domain" description="GGDEF" evidence="3">
    <location>
        <begin position="103"/>
        <end position="234"/>
    </location>
</feature>
<keyword evidence="1" id="KW-0812">Transmembrane</keyword>
<proteinExistence type="predicted"/>
<dbReference type="GO" id="GO:0071111">
    <property type="term" value="F:cyclic-guanylate-specific phosphodiesterase activity"/>
    <property type="evidence" value="ECO:0007669"/>
    <property type="project" value="InterPro"/>
</dbReference>
<dbReference type="EMBL" id="AAOE01000009">
    <property type="protein sequence ID" value="EAR09611.1"/>
    <property type="molecule type" value="Genomic_DNA"/>
</dbReference>
<dbReference type="SMART" id="SM00052">
    <property type="entry name" value="EAL"/>
    <property type="match status" value="1"/>
</dbReference>
<name>A4BED3_9GAMM</name>
<dbReference type="Pfam" id="PF00563">
    <property type="entry name" value="EAL"/>
    <property type="match status" value="1"/>
</dbReference>
<dbReference type="Gene3D" id="3.30.70.270">
    <property type="match status" value="1"/>
</dbReference>
<evidence type="ECO:0000313" key="5">
    <source>
        <dbReference type="Proteomes" id="UP000005953"/>
    </source>
</evidence>
<dbReference type="PROSITE" id="PS50887">
    <property type="entry name" value="GGDEF"/>
    <property type="match status" value="1"/>
</dbReference>
<dbReference type="CDD" id="cd01948">
    <property type="entry name" value="EAL"/>
    <property type="match status" value="1"/>
</dbReference>
<dbReference type="SUPFAM" id="SSF141868">
    <property type="entry name" value="EAL domain-like"/>
    <property type="match status" value="1"/>
</dbReference>
<feature type="domain" description="EAL" evidence="2">
    <location>
        <begin position="243"/>
        <end position="497"/>
    </location>
</feature>
<dbReference type="OrthoDB" id="8416215at2"/>
<dbReference type="PANTHER" id="PTHR33121:SF71">
    <property type="entry name" value="OXYGEN SENSOR PROTEIN DOSP"/>
    <property type="match status" value="1"/>
</dbReference>